<feature type="transmembrane region" description="Helical" evidence="1">
    <location>
        <begin position="165"/>
        <end position="186"/>
    </location>
</feature>
<evidence type="ECO:0000313" key="3">
    <source>
        <dbReference type="Proteomes" id="UP001362999"/>
    </source>
</evidence>
<reference evidence="2 3" key="1">
    <citation type="journal article" date="2024" name="J Genomics">
        <title>Draft genome sequencing and assembly of Favolaschia claudopus CIRM-BRFM 2984 isolated from oak limbs.</title>
        <authorList>
            <person name="Navarro D."/>
            <person name="Drula E."/>
            <person name="Chaduli D."/>
            <person name="Cazenave R."/>
            <person name="Ahrendt S."/>
            <person name="Wang J."/>
            <person name="Lipzen A."/>
            <person name="Daum C."/>
            <person name="Barry K."/>
            <person name="Grigoriev I.V."/>
            <person name="Favel A."/>
            <person name="Rosso M.N."/>
            <person name="Martin F."/>
        </authorList>
    </citation>
    <scope>NUCLEOTIDE SEQUENCE [LARGE SCALE GENOMIC DNA]</scope>
    <source>
        <strain evidence="2 3">CIRM-BRFM 2984</strain>
    </source>
</reference>
<evidence type="ECO:0000313" key="2">
    <source>
        <dbReference type="EMBL" id="KAK7043428.1"/>
    </source>
</evidence>
<comment type="caution">
    <text evidence="2">The sequence shown here is derived from an EMBL/GenBank/DDBJ whole genome shotgun (WGS) entry which is preliminary data.</text>
</comment>
<feature type="transmembrane region" description="Helical" evidence="1">
    <location>
        <begin position="51"/>
        <end position="69"/>
    </location>
</feature>
<proteinExistence type="predicted"/>
<keyword evidence="1" id="KW-0812">Transmembrane</keyword>
<feature type="transmembrane region" description="Helical" evidence="1">
    <location>
        <begin position="568"/>
        <end position="587"/>
    </location>
</feature>
<sequence>MYSDPHEHATFPFLGPSMAASDLVQDSKINEGSGRTVQGGPPTRKSVPRYFFARLIGWPGAVICGQLLLQSLAWGFFGAVQTRGGIALPHELAVSAKDNPHTVEWISTQVSTILAFLSTCLFSWGIRQSITLHLRADGMSLGAFVSYIKISSRSLILSPRRRTKLSLVAVIIFLLTGVQTAGWSALITPRSIFIETPLQGHELDLSSPLLLQINKLDAVEYCIENSTNGPAFIVGQTESGYTAVKGDLGLPATFTVMEYSFNLSTGGILPLTLKPIDASTWFRNTSTIPSTIRPDSELPRGLDSEYSLAQQGFTADVKCNFINSSDDIRLKTLFILNTTVKDWEDPSVGPSKINFNTLSSHCLNENDQVPMNWTGAYTLADQPNYLLMIACPSNDTSSASYTVAFDASPKGIYWFMTAMICTVTPKINHVDVSYKGAFINITGASKNSNSVLADIHAPPVVAAMNTLSQMTAFTQAIDTNGVGDKLKSLVSAADTSYGDSTVLRTTEEYIRGTVEYSATVFKACLASSQTFLAALPTDDKMTIYTSGTHQTETMGWTHSSSYVTAIELLPGAIIALITIVVVFAAVAKHAADPKYDEYFDPSDALHLVAASANGGLDSVFVRKERRDTESAENTMVFLGSTAARGPMLLPTRSDSSL</sequence>
<keyword evidence="3" id="KW-1185">Reference proteome</keyword>
<keyword evidence="1" id="KW-0472">Membrane</keyword>
<feature type="transmembrane region" description="Helical" evidence="1">
    <location>
        <begin position="105"/>
        <end position="126"/>
    </location>
</feature>
<dbReference type="EMBL" id="JAWWNJ010000012">
    <property type="protein sequence ID" value="KAK7043428.1"/>
    <property type="molecule type" value="Genomic_DNA"/>
</dbReference>
<keyword evidence="1" id="KW-1133">Transmembrane helix</keyword>
<evidence type="ECO:0000256" key="1">
    <source>
        <dbReference type="SAM" id="Phobius"/>
    </source>
</evidence>
<protein>
    <submittedName>
        <fullName evidence="2">Uncharacterized protein</fullName>
    </submittedName>
</protein>
<gene>
    <name evidence="2" type="ORF">R3P38DRAFT_3308996</name>
</gene>
<name>A0AAW0CX03_9AGAR</name>
<accession>A0AAW0CX03</accession>
<organism evidence="2 3">
    <name type="scientific">Favolaschia claudopus</name>
    <dbReference type="NCBI Taxonomy" id="2862362"/>
    <lineage>
        <taxon>Eukaryota</taxon>
        <taxon>Fungi</taxon>
        <taxon>Dikarya</taxon>
        <taxon>Basidiomycota</taxon>
        <taxon>Agaricomycotina</taxon>
        <taxon>Agaricomycetes</taxon>
        <taxon>Agaricomycetidae</taxon>
        <taxon>Agaricales</taxon>
        <taxon>Marasmiineae</taxon>
        <taxon>Mycenaceae</taxon>
        <taxon>Favolaschia</taxon>
    </lineage>
</organism>
<dbReference type="AlphaFoldDB" id="A0AAW0CX03"/>
<dbReference type="Proteomes" id="UP001362999">
    <property type="component" value="Unassembled WGS sequence"/>
</dbReference>